<dbReference type="AlphaFoldDB" id="A0A1F7U3G4"/>
<gene>
    <name evidence="2" type="ORF">A3D72_01430</name>
</gene>
<dbReference type="Proteomes" id="UP000176303">
    <property type="component" value="Unassembled WGS sequence"/>
</dbReference>
<keyword evidence="1" id="KW-0732">Signal</keyword>
<name>A0A1F7U3G4_9BACT</name>
<evidence type="ECO:0000313" key="3">
    <source>
        <dbReference type="Proteomes" id="UP000176303"/>
    </source>
</evidence>
<accession>A0A1F7U3G4</accession>
<feature type="signal peptide" evidence="1">
    <location>
        <begin position="1"/>
        <end position="25"/>
    </location>
</feature>
<organism evidence="2 3">
    <name type="scientific">Candidatus Uhrbacteria bacterium RIFCSPHIGHO2_02_FULL_57_19</name>
    <dbReference type="NCBI Taxonomy" id="1802391"/>
    <lineage>
        <taxon>Bacteria</taxon>
        <taxon>Candidatus Uhriibacteriota</taxon>
    </lineage>
</organism>
<comment type="caution">
    <text evidence="2">The sequence shown here is derived from an EMBL/GenBank/DDBJ whole genome shotgun (WGS) entry which is preliminary data.</text>
</comment>
<dbReference type="EMBL" id="MGDZ01000067">
    <property type="protein sequence ID" value="OGL72314.1"/>
    <property type="molecule type" value="Genomic_DNA"/>
</dbReference>
<dbReference type="STRING" id="1802391.A3D72_01430"/>
<proteinExistence type="predicted"/>
<sequence length="464" mass="51713">MRNFRLKLTIYTLLGVLALSRPALAFNQDYLMPDYELERGDSMNLADIQRFLERKGTLGYQYFTDTDGITRTAAEIIWRVATGNRISPKFLLALMQREQSLVEDQLPTQGQFDWAMGYGVCDDCSTAETSVARFRGFGKQVSGAARQLREGYIPDILTNGKTSAGFGPGITKLVDGTPVTPANMATAILYTYTPHLHGNVNFASIWDRWFSKTHPDGTIVTADNRVFWFIQNSIRRRFASISALASRTDLDEVVPISSSDLEKYDEGKPIRFANYSLLHATDGGIFLLVDDARRPIISMKVFRTLGFNADELVDVTDEDLASYPEGEAITLESAYPQGGLLQDKISGGVYWVQDGVKYPIWSKEIMNINFGSHPITQISSEELTHYRTGEPIRFRDGTLVGAKGSPTVYVISNGERRPISSESVFNSYGWKWNNIVWTLDGAVNLHPLGEPVLLTGDLETATNP</sequence>
<protein>
    <submittedName>
        <fullName evidence="2">Uncharacterized protein</fullName>
    </submittedName>
</protein>
<feature type="chain" id="PRO_5009532973" evidence="1">
    <location>
        <begin position="26"/>
        <end position="464"/>
    </location>
</feature>
<evidence type="ECO:0000313" key="2">
    <source>
        <dbReference type="EMBL" id="OGL72314.1"/>
    </source>
</evidence>
<evidence type="ECO:0000256" key="1">
    <source>
        <dbReference type="SAM" id="SignalP"/>
    </source>
</evidence>
<reference evidence="2 3" key="1">
    <citation type="journal article" date="2016" name="Nat. Commun.">
        <title>Thousands of microbial genomes shed light on interconnected biogeochemical processes in an aquifer system.</title>
        <authorList>
            <person name="Anantharaman K."/>
            <person name="Brown C.T."/>
            <person name="Hug L.A."/>
            <person name="Sharon I."/>
            <person name="Castelle C.J."/>
            <person name="Probst A.J."/>
            <person name="Thomas B.C."/>
            <person name="Singh A."/>
            <person name="Wilkins M.J."/>
            <person name="Karaoz U."/>
            <person name="Brodie E.L."/>
            <person name="Williams K.H."/>
            <person name="Hubbard S.S."/>
            <person name="Banfield J.F."/>
        </authorList>
    </citation>
    <scope>NUCLEOTIDE SEQUENCE [LARGE SCALE GENOMIC DNA]</scope>
</reference>